<dbReference type="OrthoDB" id="6636741at2"/>
<dbReference type="InterPro" id="IPR053024">
    <property type="entry name" value="Fungal_surface_NADase"/>
</dbReference>
<dbReference type="EMBL" id="FNHF01000012">
    <property type="protein sequence ID" value="SDN15031.1"/>
    <property type="molecule type" value="Genomic_DNA"/>
</dbReference>
<feature type="domain" description="TNT" evidence="1">
    <location>
        <begin position="86"/>
        <end position="182"/>
    </location>
</feature>
<dbReference type="PANTHER" id="PTHR42059:SF1">
    <property type="entry name" value="TNT DOMAIN-CONTAINING PROTEIN"/>
    <property type="match status" value="1"/>
</dbReference>
<proteinExistence type="predicted"/>
<keyword evidence="3" id="KW-1185">Reference proteome</keyword>
<protein>
    <recommendedName>
        <fullName evidence="1">TNT domain-containing protein</fullName>
    </recommendedName>
</protein>
<feature type="non-terminal residue" evidence="2">
    <location>
        <position position="1"/>
    </location>
</feature>
<name>A0A1G9Z2P4_9BACI</name>
<dbReference type="STRING" id="482461.SAMN05216244_0150"/>
<evidence type="ECO:0000313" key="2">
    <source>
        <dbReference type="EMBL" id="SDN15031.1"/>
    </source>
</evidence>
<dbReference type="InterPro" id="IPR025331">
    <property type="entry name" value="TNT"/>
</dbReference>
<dbReference type="RefSeq" id="WP_139187020.1">
    <property type="nucleotide sequence ID" value="NZ_FNHF01000012.1"/>
</dbReference>
<evidence type="ECO:0000259" key="1">
    <source>
        <dbReference type="Pfam" id="PF14021"/>
    </source>
</evidence>
<sequence>ENKVKDTLSKAEGVGVGNHKVISDADRAKIDNWKFTPSDNLYLEYKQVYDNPKYFNQETGQIYYPGTNGDKNIDGFINGEYEIEKLSVGKTIDRYGDNGTGQYFSPDGSSFESRALPPFMKEKKYERYKVLREFEVKSGKVAPWFGEKGNGIQLYTDIQVKDLKGNYIEATVENLLKNKYITKLDN</sequence>
<organism evidence="2 3">
    <name type="scientific">Sediminibacillus halophilus</name>
    <dbReference type="NCBI Taxonomy" id="482461"/>
    <lineage>
        <taxon>Bacteria</taxon>
        <taxon>Bacillati</taxon>
        <taxon>Bacillota</taxon>
        <taxon>Bacilli</taxon>
        <taxon>Bacillales</taxon>
        <taxon>Bacillaceae</taxon>
        <taxon>Sediminibacillus</taxon>
    </lineage>
</organism>
<dbReference type="Proteomes" id="UP000182347">
    <property type="component" value="Unassembled WGS sequence"/>
</dbReference>
<gene>
    <name evidence="2" type="ORF">SAMN05216244_0150</name>
</gene>
<accession>A0A1G9Z2P4</accession>
<reference evidence="3" key="1">
    <citation type="submission" date="2016-10" db="EMBL/GenBank/DDBJ databases">
        <authorList>
            <person name="Varghese N."/>
            <person name="Submissions S."/>
        </authorList>
    </citation>
    <scope>NUCLEOTIDE SEQUENCE [LARGE SCALE GENOMIC DNA]</scope>
    <source>
        <strain evidence="3">CGMCC 1.6199</strain>
    </source>
</reference>
<dbReference type="PANTHER" id="PTHR42059">
    <property type="entry name" value="TNT DOMAIN-CONTAINING PROTEIN"/>
    <property type="match status" value="1"/>
</dbReference>
<dbReference type="GO" id="GO:0050135">
    <property type="term" value="F:NADP+ nucleosidase activity"/>
    <property type="evidence" value="ECO:0007669"/>
    <property type="project" value="InterPro"/>
</dbReference>
<dbReference type="AlphaFoldDB" id="A0A1G9Z2P4"/>
<evidence type="ECO:0000313" key="3">
    <source>
        <dbReference type="Proteomes" id="UP000182347"/>
    </source>
</evidence>
<dbReference type="Pfam" id="PF14021">
    <property type="entry name" value="TNT"/>
    <property type="match status" value="1"/>
</dbReference>